<proteinExistence type="predicted"/>
<protein>
    <submittedName>
        <fullName evidence="1">Uncharacterized protein</fullName>
    </submittedName>
</protein>
<sequence>MFRTTQALSRISRLGAVKDTPLKGYRQALLPHRHHPLAVLQTVRFASSDNKDKDKEAPPPKPQIDREAERKIAQEKLKPNPNVSVDSTTRVGWESTPSPGPPAQDMGASLKHDLNIIKDTAKLNTVPRESHILGLAGTIPYFGTSVATIYLAWDLTKQLPTGSAFADTIFLNHDTARHFLGLLETLQLGYGAVIISFLGAIHWGLEYAEKAPQRDRTRFRYGMGVAASIVAWPTVLMSIEYGLISQFAAFIALYFADARATTRGWAPHWYSTYRFLLTAMVGLAILVSLVGRSEIEKSERLGKEYLSSNMSRSGIADTETNWSKLEAEEKRRIKKAKEEAEKKKKQDEKKSNQEKHKAKASGAQNTKNEGDKEEKKGDDKENEDDEGEKKNEEDEKKDETREDDKNEKDNGNEGKSDDEGKGDKEGESKEKKE</sequence>
<dbReference type="EMBL" id="CM047948">
    <property type="protein sequence ID" value="KAI9896449.1"/>
    <property type="molecule type" value="Genomic_DNA"/>
</dbReference>
<dbReference type="Proteomes" id="UP001163324">
    <property type="component" value="Chromosome 9"/>
</dbReference>
<evidence type="ECO:0000313" key="2">
    <source>
        <dbReference type="Proteomes" id="UP001163324"/>
    </source>
</evidence>
<reference evidence="1" key="1">
    <citation type="submission" date="2022-10" db="EMBL/GenBank/DDBJ databases">
        <title>Complete Genome of Trichothecium roseum strain YXFP-22015, a Plant Pathogen Isolated from Citrus.</title>
        <authorList>
            <person name="Wang Y."/>
            <person name="Zhu L."/>
        </authorList>
    </citation>
    <scope>NUCLEOTIDE SEQUENCE</scope>
    <source>
        <strain evidence="1">YXFP-22015</strain>
    </source>
</reference>
<accession>A0ACC0UQP7</accession>
<evidence type="ECO:0000313" key="1">
    <source>
        <dbReference type="EMBL" id="KAI9896449.1"/>
    </source>
</evidence>
<keyword evidence="2" id="KW-1185">Reference proteome</keyword>
<name>A0ACC0UQP7_9HYPO</name>
<organism evidence="1 2">
    <name type="scientific">Trichothecium roseum</name>
    <dbReference type="NCBI Taxonomy" id="47278"/>
    <lineage>
        <taxon>Eukaryota</taxon>
        <taxon>Fungi</taxon>
        <taxon>Dikarya</taxon>
        <taxon>Ascomycota</taxon>
        <taxon>Pezizomycotina</taxon>
        <taxon>Sordariomycetes</taxon>
        <taxon>Hypocreomycetidae</taxon>
        <taxon>Hypocreales</taxon>
        <taxon>Hypocreales incertae sedis</taxon>
        <taxon>Trichothecium</taxon>
    </lineage>
</organism>
<gene>
    <name evidence="1" type="ORF">N3K66_008621</name>
</gene>
<comment type="caution">
    <text evidence="1">The sequence shown here is derived from an EMBL/GenBank/DDBJ whole genome shotgun (WGS) entry which is preliminary data.</text>
</comment>